<dbReference type="GO" id="GO:0016020">
    <property type="term" value="C:membrane"/>
    <property type="evidence" value="ECO:0007669"/>
    <property type="project" value="TreeGrafter"/>
</dbReference>
<comment type="caution">
    <text evidence="2">The sequence shown here is derived from an EMBL/GenBank/DDBJ whole genome shotgun (WGS) entry which is preliminary data.</text>
</comment>
<dbReference type="InterPro" id="IPR027417">
    <property type="entry name" value="P-loop_NTPase"/>
</dbReference>
<dbReference type="PANTHER" id="PTHR11566:SF186">
    <property type="entry name" value="DYNAMIN CENTRAL DOMAIN, GTPASE EFFECTOR DOMAIN-CONTAINING PROTEIN-RELATED"/>
    <property type="match status" value="1"/>
</dbReference>
<dbReference type="SMART" id="SM00053">
    <property type="entry name" value="DYNc"/>
    <property type="match status" value="1"/>
</dbReference>
<dbReference type="GO" id="GO:0003924">
    <property type="term" value="F:GTPase activity"/>
    <property type="evidence" value="ECO:0007669"/>
    <property type="project" value="InterPro"/>
</dbReference>
<proteinExistence type="predicted"/>
<evidence type="ECO:0000313" key="2">
    <source>
        <dbReference type="EMBL" id="GEU88576.1"/>
    </source>
</evidence>
<protein>
    <submittedName>
        <fullName evidence="2">Dynamin-related protein 4C-like</fullName>
    </submittedName>
</protein>
<dbReference type="PANTHER" id="PTHR11566">
    <property type="entry name" value="DYNAMIN"/>
    <property type="match status" value="1"/>
</dbReference>
<dbReference type="GO" id="GO:0008017">
    <property type="term" value="F:microtubule binding"/>
    <property type="evidence" value="ECO:0007669"/>
    <property type="project" value="TreeGrafter"/>
</dbReference>
<dbReference type="InterPro" id="IPR045063">
    <property type="entry name" value="Dynamin_N"/>
</dbReference>
<organism evidence="2">
    <name type="scientific">Tanacetum cinerariifolium</name>
    <name type="common">Dalmatian daisy</name>
    <name type="synonym">Chrysanthemum cinerariifolium</name>
    <dbReference type="NCBI Taxonomy" id="118510"/>
    <lineage>
        <taxon>Eukaryota</taxon>
        <taxon>Viridiplantae</taxon>
        <taxon>Streptophyta</taxon>
        <taxon>Embryophyta</taxon>
        <taxon>Tracheophyta</taxon>
        <taxon>Spermatophyta</taxon>
        <taxon>Magnoliopsida</taxon>
        <taxon>eudicotyledons</taxon>
        <taxon>Gunneridae</taxon>
        <taxon>Pentapetalae</taxon>
        <taxon>asterids</taxon>
        <taxon>campanulids</taxon>
        <taxon>Asterales</taxon>
        <taxon>Asteraceae</taxon>
        <taxon>Asteroideae</taxon>
        <taxon>Anthemideae</taxon>
        <taxon>Anthemidinae</taxon>
        <taxon>Tanacetum</taxon>
    </lineage>
</organism>
<accession>A0A6L2NR29</accession>
<sequence>MLHIHTQEAISLPTVVLIGDMRSGKSSVLESLSGISLSHGVLFLTRVPLKIRLQHHDDHHVLEFLLEYLDEKITIVEESEICEAINKAIVEIAGEASGISNIPLTVVVKQKGLPNVTVVELPGITRVAVCDEPKDIHEQIPDMIMEYVKREDSIILNVLLAANFTIYETIMMSRAVDNTGERTLTVVTKLLGDSQSLLIVDGIHVQMEKIDDDLNGSQIMCNNASHPVRDKDLKMYSTCHFVLLLFAFKQGVNYEVAGATTLSLSNLDARGIINPLTIASLRVQLEWFKQSLPSICGNTSVLGDSQSLLIVDGIHVQMEKIDDDLKGTRRRGGEIGFSYEAEVKKWSPLDFSFALSTPSLHDHDQRDMFCFYLFSGINNNTKTYIHLYVGLLFCELVNGSYLSTPENRDKQKLKDFRMPKDGDNGLFLITETKNHQLQTELWCSCSGSSNSALDKIVLHLLRTALELFYPIRLMVDNEIEHEIFNEVVENCDGIEKAMAQEKKEEASKKHRLASGIKRNNARYKHVLIDVKNGGTRVRCVMQIPFNAVEKASVKWFG</sequence>
<gene>
    <name evidence="2" type="ORF">Tci_060554</name>
</gene>
<dbReference type="GO" id="GO:0005737">
    <property type="term" value="C:cytoplasm"/>
    <property type="evidence" value="ECO:0007669"/>
    <property type="project" value="UniProtKB-ARBA"/>
</dbReference>
<name>A0A6L2NR29_TANCI</name>
<dbReference type="EMBL" id="BKCJ010009779">
    <property type="protein sequence ID" value="GEU88576.1"/>
    <property type="molecule type" value="Genomic_DNA"/>
</dbReference>
<dbReference type="Gene3D" id="3.40.50.300">
    <property type="entry name" value="P-loop containing nucleotide triphosphate hydrolases"/>
    <property type="match status" value="1"/>
</dbReference>
<dbReference type="GO" id="GO:0005525">
    <property type="term" value="F:GTP binding"/>
    <property type="evidence" value="ECO:0007669"/>
    <property type="project" value="InterPro"/>
</dbReference>
<dbReference type="InterPro" id="IPR030381">
    <property type="entry name" value="G_DYNAMIN_dom"/>
</dbReference>
<dbReference type="PRINTS" id="PR00195">
    <property type="entry name" value="DYNAMIN"/>
</dbReference>
<dbReference type="Pfam" id="PF00350">
    <property type="entry name" value="Dynamin_N"/>
    <property type="match status" value="1"/>
</dbReference>
<dbReference type="InterPro" id="IPR022812">
    <property type="entry name" value="Dynamin"/>
</dbReference>
<dbReference type="AlphaFoldDB" id="A0A6L2NR29"/>
<feature type="domain" description="Dynamin-type G" evidence="1">
    <location>
        <begin position="9"/>
        <end position="190"/>
    </location>
</feature>
<dbReference type="SUPFAM" id="SSF52540">
    <property type="entry name" value="P-loop containing nucleoside triphosphate hydrolases"/>
    <property type="match status" value="1"/>
</dbReference>
<reference evidence="2" key="1">
    <citation type="journal article" date="2019" name="Sci. Rep.">
        <title>Draft genome of Tanacetum cinerariifolium, the natural source of mosquito coil.</title>
        <authorList>
            <person name="Yamashiro T."/>
            <person name="Shiraishi A."/>
            <person name="Satake H."/>
            <person name="Nakayama K."/>
        </authorList>
    </citation>
    <scope>NUCLEOTIDE SEQUENCE</scope>
</reference>
<dbReference type="GO" id="GO:0005874">
    <property type="term" value="C:microtubule"/>
    <property type="evidence" value="ECO:0007669"/>
    <property type="project" value="TreeGrafter"/>
</dbReference>
<dbReference type="InterPro" id="IPR001401">
    <property type="entry name" value="Dynamin_GTPase"/>
</dbReference>
<evidence type="ECO:0000259" key="1">
    <source>
        <dbReference type="PROSITE" id="PS51718"/>
    </source>
</evidence>
<dbReference type="PROSITE" id="PS51718">
    <property type="entry name" value="G_DYNAMIN_2"/>
    <property type="match status" value="1"/>
</dbReference>